<evidence type="ECO:0000259" key="3">
    <source>
        <dbReference type="PROSITE" id="PS50977"/>
    </source>
</evidence>
<feature type="DNA-binding region" description="H-T-H motif" evidence="2">
    <location>
        <begin position="38"/>
        <end position="57"/>
    </location>
</feature>
<accession>A0ABW3HE81</accession>
<protein>
    <submittedName>
        <fullName evidence="4">TetR/AcrR family transcriptional regulator</fullName>
    </submittedName>
</protein>
<proteinExistence type="predicted"/>
<dbReference type="InterPro" id="IPR009057">
    <property type="entry name" value="Homeodomain-like_sf"/>
</dbReference>
<evidence type="ECO:0000313" key="4">
    <source>
        <dbReference type="EMBL" id="MFD0949745.1"/>
    </source>
</evidence>
<dbReference type="InterPro" id="IPR036271">
    <property type="entry name" value="Tet_transcr_reg_TetR-rel_C_sf"/>
</dbReference>
<dbReference type="EMBL" id="JBHTIT010000001">
    <property type="protein sequence ID" value="MFD0949745.1"/>
    <property type="molecule type" value="Genomic_DNA"/>
</dbReference>
<comment type="caution">
    <text evidence="4">The sequence shown here is derived from an EMBL/GenBank/DDBJ whole genome shotgun (WGS) entry which is preliminary data.</text>
</comment>
<dbReference type="Pfam" id="PF00440">
    <property type="entry name" value="TetR_N"/>
    <property type="match status" value="1"/>
</dbReference>
<dbReference type="InterPro" id="IPR050109">
    <property type="entry name" value="HTH-type_TetR-like_transc_reg"/>
</dbReference>
<dbReference type="Gene3D" id="1.10.10.60">
    <property type="entry name" value="Homeodomain-like"/>
    <property type="match status" value="1"/>
</dbReference>
<reference evidence="5" key="1">
    <citation type="journal article" date="2019" name="Int. J. Syst. Evol. Microbiol.">
        <title>The Global Catalogue of Microorganisms (GCM) 10K type strain sequencing project: providing services to taxonomists for standard genome sequencing and annotation.</title>
        <authorList>
            <consortium name="The Broad Institute Genomics Platform"/>
            <consortium name="The Broad Institute Genome Sequencing Center for Infectious Disease"/>
            <person name="Wu L."/>
            <person name="Ma J."/>
        </authorList>
    </citation>
    <scope>NUCLEOTIDE SEQUENCE [LARGE SCALE GENOMIC DNA]</scope>
    <source>
        <strain evidence="5">CCUG 63419</strain>
    </source>
</reference>
<dbReference type="SUPFAM" id="SSF48498">
    <property type="entry name" value="Tetracyclin repressor-like, C-terminal domain"/>
    <property type="match status" value="1"/>
</dbReference>
<name>A0ABW3HE81_9GAMM</name>
<dbReference type="InterPro" id="IPR001647">
    <property type="entry name" value="HTH_TetR"/>
</dbReference>
<organism evidence="4 5">
    <name type="scientific">Paraperlucidibaca wandonensis</name>
    <dbReference type="NCBI Taxonomy" id="1268273"/>
    <lineage>
        <taxon>Bacteria</taxon>
        <taxon>Pseudomonadati</taxon>
        <taxon>Pseudomonadota</taxon>
        <taxon>Gammaproteobacteria</taxon>
        <taxon>Moraxellales</taxon>
        <taxon>Moraxellaceae</taxon>
        <taxon>Paraperlucidibaca</taxon>
    </lineage>
</organism>
<dbReference type="PANTHER" id="PTHR30055">
    <property type="entry name" value="HTH-TYPE TRANSCRIPTIONAL REGULATOR RUTR"/>
    <property type="match status" value="1"/>
</dbReference>
<dbReference type="PRINTS" id="PR00455">
    <property type="entry name" value="HTHTETR"/>
</dbReference>
<evidence type="ECO:0000256" key="1">
    <source>
        <dbReference type="ARBA" id="ARBA00023125"/>
    </source>
</evidence>
<sequence length="210" mass="23401">MTEDKPLSRAERNRLQLRADILQAAFIEFSDRGYHQTAIADIAQRLGIGHGTFYRYFDNKRDILEHVINDTAMQLIALLAAENAPNAVQTLAEYREQCQRIAQRFSEFAYANPKMLRLVLLEATSIDADMTQRVFALINTGGQLTAEYLANGVKHGFLRSDLDTTNTGHAIVGIIMAGMFRLLADPDNTSVLTSYGEACVRLITEGMAKT</sequence>
<keyword evidence="1 2" id="KW-0238">DNA-binding</keyword>
<evidence type="ECO:0000256" key="2">
    <source>
        <dbReference type="PROSITE-ProRule" id="PRU00335"/>
    </source>
</evidence>
<dbReference type="SUPFAM" id="SSF46689">
    <property type="entry name" value="Homeodomain-like"/>
    <property type="match status" value="1"/>
</dbReference>
<dbReference type="Gene3D" id="1.10.357.10">
    <property type="entry name" value="Tetracycline Repressor, domain 2"/>
    <property type="match status" value="1"/>
</dbReference>
<evidence type="ECO:0000313" key="5">
    <source>
        <dbReference type="Proteomes" id="UP001597044"/>
    </source>
</evidence>
<dbReference type="PANTHER" id="PTHR30055:SF226">
    <property type="entry name" value="HTH-TYPE TRANSCRIPTIONAL REGULATOR PKSA"/>
    <property type="match status" value="1"/>
</dbReference>
<keyword evidence="5" id="KW-1185">Reference proteome</keyword>
<dbReference type="PROSITE" id="PS50977">
    <property type="entry name" value="HTH_TETR_2"/>
    <property type="match status" value="1"/>
</dbReference>
<dbReference type="RefSeq" id="WP_379069719.1">
    <property type="nucleotide sequence ID" value="NZ_JBHTIT010000001.1"/>
</dbReference>
<feature type="domain" description="HTH tetR-type" evidence="3">
    <location>
        <begin position="15"/>
        <end position="75"/>
    </location>
</feature>
<gene>
    <name evidence="4" type="ORF">ACFQ0F_04985</name>
</gene>
<dbReference type="Proteomes" id="UP001597044">
    <property type="component" value="Unassembled WGS sequence"/>
</dbReference>